<organism evidence="24 25">
    <name type="scientific">Cryptococcus amylolentus CBS 6273</name>
    <dbReference type="NCBI Taxonomy" id="1296118"/>
    <lineage>
        <taxon>Eukaryota</taxon>
        <taxon>Fungi</taxon>
        <taxon>Dikarya</taxon>
        <taxon>Basidiomycota</taxon>
        <taxon>Agaricomycotina</taxon>
        <taxon>Tremellomycetes</taxon>
        <taxon>Tremellales</taxon>
        <taxon>Cryptococcaceae</taxon>
        <taxon>Cryptococcus</taxon>
    </lineage>
</organism>
<evidence type="ECO:0000256" key="10">
    <source>
        <dbReference type="ARBA" id="ARBA00022723"/>
    </source>
</evidence>
<feature type="region of interest" description="Disordered" evidence="22">
    <location>
        <begin position="24"/>
        <end position="82"/>
    </location>
</feature>
<dbReference type="InterPro" id="IPR018934">
    <property type="entry name" value="RIO_dom"/>
</dbReference>
<keyword evidence="6" id="KW-0963">Cytoplasm</keyword>
<protein>
    <recommendedName>
        <fullName evidence="5 18">Serine/threonine-protein kinase RIO1</fullName>
        <ecNumber evidence="4 18">2.7.11.1</ecNumber>
    </recommendedName>
</protein>
<feature type="region of interest" description="Disordered" evidence="22">
    <location>
        <begin position="486"/>
        <end position="570"/>
    </location>
</feature>
<dbReference type="PANTHER" id="PTHR45723">
    <property type="entry name" value="SERINE/THREONINE-PROTEIN KINASE RIO1"/>
    <property type="match status" value="1"/>
</dbReference>
<evidence type="ECO:0000256" key="11">
    <source>
        <dbReference type="ARBA" id="ARBA00022741"/>
    </source>
</evidence>
<keyword evidence="8 18" id="KW-0723">Serine/threonine-protein kinase</keyword>
<comment type="caution">
    <text evidence="24">The sequence shown here is derived from an EMBL/GenBank/DDBJ whole genome shotgun (WGS) entry which is preliminary data.</text>
</comment>
<evidence type="ECO:0000256" key="13">
    <source>
        <dbReference type="ARBA" id="ARBA00022801"/>
    </source>
</evidence>
<dbReference type="GO" id="GO:0005524">
    <property type="term" value="F:ATP binding"/>
    <property type="evidence" value="ECO:0007669"/>
    <property type="project" value="UniProtKB-KW"/>
</dbReference>
<dbReference type="CDD" id="cd05147">
    <property type="entry name" value="RIO1_euk"/>
    <property type="match status" value="1"/>
</dbReference>
<feature type="binding site" evidence="20">
    <location>
        <position position="279"/>
    </location>
    <ligand>
        <name>ATP</name>
        <dbReference type="ChEBI" id="CHEBI:30616"/>
    </ligand>
</feature>
<dbReference type="PIRSF" id="PIRSF038147">
    <property type="entry name" value="Ser/Thr_PK_RIO1"/>
    <property type="match status" value="1"/>
</dbReference>
<keyword evidence="7" id="KW-0690">Ribosome biogenesis</keyword>
<keyword evidence="13" id="KW-0378">Hydrolase</keyword>
<evidence type="ECO:0000313" key="25">
    <source>
        <dbReference type="Proteomes" id="UP000095149"/>
    </source>
</evidence>
<evidence type="ECO:0000256" key="2">
    <source>
        <dbReference type="ARBA" id="ARBA00004496"/>
    </source>
</evidence>
<feature type="compositionally biased region" description="Acidic residues" evidence="22">
    <location>
        <begin position="67"/>
        <end position="82"/>
    </location>
</feature>
<feature type="compositionally biased region" description="Basic and acidic residues" evidence="22">
    <location>
        <begin position="537"/>
        <end position="549"/>
    </location>
</feature>
<evidence type="ECO:0000256" key="16">
    <source>
        <dbReference type="ARBA" id="ARBA00047899"/>
    </source>
</evidence>
<feature type="compositionally biased region" description="Acidic residues" evidence="22">
    <location>
        <begin position="43"/>
        <end position="57"/>
    </location>
</feature>
<evidence type="ECO:0000256" key="8">
    <source>
        <dbReference type="ARBA" id="ARBA00022527"/>
    </source>
</evidence>
<comment type="subcellular location">
    <subcellularLocation>
        <location evidence="2">Cytoplasm</location>
    </subcellularLocation>
</comment>
<feature type="binding site" evidence="21">
    <location>
        <position position="328"/>
    </location>
    <ligand>
        <name>Mg(2+)</name>
        <dbReference type="ChEBI" id="CHEBI:18420"/>
    </ligand>
</feature>
<dbReference type="PROSITE" id="PS01245">
    <property type="entry name" value="RIO1"/>
    <property type="match status" value="1"/>
</dbReference>
<evidence type="ECO:0000256" key="19">
    <source>
        <dbReference type="PIRSR" id="PIRSR038147-1"/>
    </source>
</evidence>
<feature type="domain" description="RIO kinase" evidence="23">
    <location>
        <begin position="153"/>
        <end position="386"/>
    </location>
</feature>
<evidence type="ECO:0000256" key="18">
    <source>
        <dbReference type="PIRNR" id="PIRNR038147"/>
    </source>
</evidence>
<feature type="active site" description="4-aspartylphosphate intermediate" evidence="19">
    <location>
        <position position="340"/>
    </location>
</feature>
<keyword evidence="15" id="KW-0460">Magnesium</keyword>
<evidence type="ECO:0000256" key="14">
    <source>
        <dbReference type="ARBA" id="ARBA00022840"/>
    </source>
</evidence>
<name>A0A1E3KAB0_9TREE</name>
<dbReference type="GO" id="GO:0016787">
    <property type="term" value="F:hydrolase activity"/>
    <property type="evidence" value="ECO:0007669"/>
    <property type="project" value="UniProtKB-KW"/>
</dbReference>
<dbReference type="SUPFAM" id="SSF56112">
    <property type="entry name" value="Protein kinase-like (PK-like)"/>
    <property type="match status" value="1"/>
</dbReference>
<comment type="catalytic activity">
    <reaction evidence="17 18">
        <text>L-seryl-[protein] + ATP = O-phospho-L-seryl-[protein] + ADP + H(+)</text>
        <dbReference type="Rhea" id="RHEA:17989"/>
        <dbReference type="Rhea" id="RHEA-COMP:9863"/>
        <dbReference type="Rhea" id="RHEA-COMP:11604"/>
        <dbReference type="ChEBI" id="CHEBI:15378"/>
        <dbReference type="ChEBI" id="CHEBI:29999"/>
        <dbReference type="ChEBI" id="CHEBI:30616"/>
        <dbReference type="ChEBI" id="CHEBI:83421"/>
        <dbReference type="ChEBI" id="CHEBI:456216"/>
        <dbReference type="EC" id="2.7.11.1"/>
    </reaction>
</comment>
<proteinExistence type="inferred from homology"/>
<evidence type="ECO:0000256" key="3">
    <source>
        <dbReference type="ARBA" id="ARBA00009196"/>
    </source>
</evidence>
<evidence type="ECO:0000256" key="17">
    <source>
        <dbReference type="ARBA" id="ARBA00048679"/>
    </source>
</evidence>
<dbReference type="GO" id="GO:0106310">
    <property type="term" value="F:protein serine kinase activity"/>
    <property type="evidence" value="ECO:0007669"/>
    <property type="project" value="RHEA"/>
</dbReference>
<dbReference type="InterPro" id="IPR011009">
    <property type="entry name" value="Kinase-like_dom_sf"/>
</dbReference>
<dbReference type="SMART" id="SM00090">
    <property type="entry name" value="RIO"/>
    <property type="match status" value="1"/>
</dbReference>
<comment type="catalytic activity">
    <reaction evidence="16 18">
        <text>L-threonyl-[protein] + ATP = O-phospho-L-threonyl-[protein] + ADP + H(+)</text>
        <dbReference type="Rhea" id="RHEA:46608"/>
        <dbReference type="Rhea" id="RHEA-COMP:11060"/>
        <dbReference type="Rhea" id="RHEA-COMP:11605"/>
        <dbReference type="ChEBI" id="CHEBI:15378"/>
        <dbReference type="ChEBI" id="CHEBI:30013"/>
        <dbReference type="ChEBI" id="CHEBI:30616"/>
        <dbReference type="ChEBI" id="CHEBI:61977"/>
        <dbReference type="ChEBI" id="CHEBI:456216"/>
        <dbReference type="EC" id="2.7.11.1"/>
    </reaction>
</comment>
<dbReference type="Gene3D" id="1.10.510.10">
    <property type="entry name" value="Transferase(Phosphotransferase) domain 1"/>
    <property type="match status" value="1"/>
</dbReference>
<feature type="binding site" evidence="21">
    <location>
        <position position="340"/>
    </location>
    <ligand>
        <name>Mg(2+)</name>
        <dbReference type="ChEBI" id="CHEBI:18420"/>
    </ligand>
</feature>
<evidence type="ECO:0000256" key="7">
    <source>
        <dbReference type="ARBA" id="ARBA00022517"/>
    </source>
</evidence>
<evidence type="ECO:0000256" key="5">
    <source>
        <dbReference type="ARBA" id="ARBA00016038"/>
    </source>
</evidence>
<dbReference type="Gene3D" id="3.30.200.20">
    <property type="entry name" value="Phosphorylase Kinase, domain 1"/>
    <property type="match status" value="1"/>
</dbReference>
<keyword evidence="9 18" id="KW-0808">Transferase</keyword>
<dbReference type="EC" id="2.7.11.1" evidence="4 18"/>
<evidence type="ECO:0000256" key="20">
    <source>
        <dbReference type="PIRSR" id="PIRSR038147-2"/>
    </source>
</evidence>
<feature type="active site" description="Proton acceptor" evidence="19">
    <location>
        <position position="323"/>
    </location>
</feature>
<dbReference type="InterPro" id="IPR000687">
    <property type="entry name" value="RIO_kinase"/>
</dbReference>
<dbReference type="GO" id="GO:0046872">
    <property type="term" value="F:metal ion binding"/>
    <property type="evidence" value="ECO:0007669"/>
    <property type="project" value="UniProtKB-KW"/>
</dbReference>
<evidence type="ECO:0000256" key="22">
    <source>
        <dbReference type="SAM" id="MobiDB-lite"/>
    </source>
</evidence>
<dbReference type="Proteomes" id="UP000095149">
    <property type="component" value="Unassembled WGS sequence"/>
</dbReference>
<keyword evidence="10" id="KW-0479">Metal-binding</keyword>
<evidence type="ECO:0000256" key="6">
    <source>
        <dbReference type="ARBA" id="ARBA00022490"/>
    </source>
</evidence>
<evidence type="ECO:0000259" key="23">
    <source>
        <dbReference type="SMART" id="SM00090"/>
    </source>
</evidence>
<comment type="similarity">
    <text evidence="3 18">Belongs to the protein kinase superfamily. RIO-type Ser/Thr kinase family.</text>
</comment>
<evidence type="ECO:0000256" key="21">
    <source>
        <dbReference type="PIRSR" id="PIRSR038147-3"/>
    </source>
</evidence>
<keyword evidence="12 18" id="KW-0418">Kinase</keyword>
<feature type="compositionally biased region" description="Basic and acidic residues" evidence="22">
    <location>
        <begin position="504"/>
        <end position="520"/>
    </location>
</feature>
<evidence type="ECO:0000256" key="4">
    <source>
        <dbReference type="ARBA" id="ARBA00012513"/>
    </source>
</evidence>
<dbReference type="InterPro" id="IPR018935">
    <property type="entry name" value="RIO_kinase_CS"/>
</dbReference>
<accession>A0A1E3KAB0</accession>
<dbReference type="OrthoDB" id="205248at2759"/>
<evidence type="ECO:0000313" key="24">
    <source>
        <dbReference type="EMBL" id="ODO09906.1"/>
    </source>
</evidence>
<dbReference type="GO" id="GO:0042254">
    <property type="term" value="P:ribosome biogenesis"/>
    <property type="evidence" value="ECO:0007669"/>
    <property type="project" value="UniProtKB-KW"/>
</dbReference>
<dbReference type="InterPro" id="IPR017407">
    <property type="entry name" value="Ser/Thr_kinase_Rio1"/>
</dbReference>
<feature type="compositionally biased region" description="Basic and acidic residues" evidence="22">
    <location>
        <begin position="146"/>
        <end position="161"/>
    </location>
</feature>
<sequence>MSRRPDLGYIDQNAEEVSVAPALDDLTGAATTEQDDQSSGSSVEEESEGEPFPDIEYEVGQGHIDPFDYEEDEEDDNWDVEGEDWELANGDFTKQYNRVRQQHAAGSGSVPLPARNAPQKSVPAKTKAQGNSISLKTGVATNPKAAQDKHDKDKSDRATQDQVLDSRTRLVLAGLVNRGVIGKIDRCISTGKEANVYFSPPSRVVKIYRTSILVFRSRQNYIVGEQRFKGEYTSSKNPRKMIRVWAEKELRNLKRLAQGGVRAPVVHECKENVLVMDYLGVGEEAAPRLKDAELLTESLPGLYAELMVATRRMYQRCHLVHADLSEYNILVHEGHLVIIDVSQSVEHDHPNAFDFLRSDLSNVEEFFGRRGTSTLGLRRSWEFVVTEDIGLSPEEEVGDDGEKRLAAIVAEWATAPSDKIDDAVFMESYIPRTLAEVYDAERDVDVLKSGGGDDLIYAGITGLKLSQPTPDPPAKNVRFEDGIAAGVSADEGEGDNSENEDEDGDKKPRGFRHEDRDSKKASAFRHRSGTWLTSLLQERKKAVKEEQREKRKTKMPKQEKNRLMKKSSKR</sequence>
<dbReference type="GO" id="GO:0004674">
    <property type="term" value="F:protein serine/threonine kinase activity"/>
    <property type="evidence" value="ECO:0007669"/>
    <property type="project" value="UniProtKB-KW"/>
</dbReference>
<evidence type="ECO:0000256" key="15">
    <source>
        <dbReference type="ARBA" id="ARBA00022842"/>
    </source>
</evidence>
<evidence type="ECO:0000256" key="9">
    <source>
        <dbReference type="ARBA" id="ARBA00022679"/>
    </source>
</evidence>
<evidence type="ECO:0000256" key="12">
    <source>
        <dbReference type="ARBA" id="ARBA00022777"/>
    </source>
</evidence>
<keyword evidence="11 18" id="KW-0547">Nucleotide-binding</keyword>
<keyword evidence="14 18" id="KW-0067">ATP-binding</keyword>
<reference evidence="24 25" key="1">
    <citation type="submission" date="2016-06" db="EMBL/GenBank/DDBJ databases">
        <title>Evolution of pathogenesis and genome organization in the Tremellales.</title>
        <authorList>
            <person name="Cuomo C."/>
            <person name="Litvintseva A."/>
            <person name="Heitman J."/>
            <person name="Chen Y."/>
            <person name="Sun S."/>
            <person name="Springer D."/>
            <person name="Dromer F."/>
            <person name="Young S."/>
            <person name="Zeng Q."/>
            <person name="Chapman S."/>
            <person name="Gujja S."/>
            <person name="Saif S."/>
            <person name="Birren B."/>
        </authorList>
    </citation>
    <scope>NUCLEOTIDE SEQUENCE [LARGE SCALE GENOMIC DNA]</scope>
    <source>
        <strain evidence="24 25">CBS 6273</strain>
    </source>
</reference>
<dbReference type="Pfam" id="PF01163">
    <property type="entry name" value="RIO1"/>
    <property type="match status" value="1"/>
</dbReference>
<feature type="region of interest" description="Disordered" evidence="22">
    <location>
        <begin position="101"/>
        <end position="161"/>
    </location>
</feature>
<feature type="compositionally biased region" description="Acidic residues" evidence="22">
    <location>
        <begin position="490"/>
        <end position="503"/>
    </location>
</feature>
<dbReference type="AlphaFoldDB" id="A0A1E3KAB0"/>
<comment type="cofactor">
    <cofactor evidence="1 21">
        <name>Mg(2+)</name>
        <dbReference type="ChEBI" id="CHEBI:18420"/>
    </cofactor>
</comment>
<dbReference type="EMBL" id="MEKH01000003">
    <property type="protein sequence ID" value="ODO09906.1"/>
    <property type="molecule type" value="Genomic_DNA"/>
</dbReference>
<evidence type="ECO:0000256" key="1">
    <source>
        <dbReference type="ARBA" id="ARBA00001946"/>
    </source>
</evidence>
<dbReference type="GO" id="GO:0005737">
    <property type="term" value="C:cytoplasm"/>
    <property type="evidence" value="ECO:0007669"/>
    <property type="project" value="UniProtKB-SubCell"/>
</dbReference>
<feature type="binding site" evidence="20">
    <location>
        <position position="206"/>
    </location>
    <ligand>
        <name>ATP</name>
        <dbReference type="ChEBI" id="CHEBI:30616"/>
    </ligand>
</feature>
<gene>
    <name evidence="24" type="ORF">I350_02129</name>
</gene>
<dbReference type="InterPro" id="IPR051272">
    <property type="entry name" value="RIO-type_Ser/Thr_kinase"/>
</dbReference>